<dbReference type="Gene3D" id="3.40.50.170">
    <property type="entry name" value="Formyl transferase, N-terminal domain"/>
    <property type="match status" value="1"/>
</dbReference>
<dbReference type="PANTHER" id="PTHR43369">
    <property type="entry name" value="PHOSPHORIBOSYLGLYCINAMIDE FORMYLTRANSFERASE"/>
    <property type="match status" value="1"/>
</dbReference>
<keyword evidence="3 6" id="KW-0658">Purine biosynthesis</keyword>
<evidence type="ECO:0000313" key="9">
    <source>
        <dbReference type="Proteomes" id="UP000503336"/>
    </source>
</evidence>
<evidence type="ECO:0000256" key="2">
    <source>
        <dbReference type="ARBA" id="ARBA00022679"/>
    </source>
</evidence>
<evidence type="ECO:0000256" key="6">
    <source>
        <dbReference type="HAMAP-Rule" id="MF_01930"/>
    </source>
</evidence>
<dbReference type="EC" id="2.1.2.2" evidence="6"/>
<evidence type="ECO:0000256" key="4">
    <source>
        <dbReference type="ARBA" id="ARBA00038440"/>
    </source>
</evidence>
<dbReference type="UniPathway" id="UPA00074">
    <property type="reaction ID" value="UER00126"/>
</dbReference>
<feature type="binding site" evidence="6">
    <location>
        <position position="69"/>
    </location>
    <ligand>
        <name>(6R)-10-formyltetrahydrofolate</name>
        <dbReference type="ChEBI" id="CHEBI:195366"/>
    </ligand>
</feature>
<dbReference type="RefSeq" id="WP_165095256.1">
    <property type="nucleotide sequence ID" value="NZ_CP049056.1"/>
</dbReference>
<keyword evidence="2 6" id="KW-0808">Transferase</keyword>
<proteinExistence type="inferred from homology"/>
<dbReference type="InterPro" id="IPR004607">
    <property type="entry name" value="GART"/>
</dbReference>
<feature type="domain" description="Formyl transferase N-terminal" evidence="7">
    <location>
        <begin position="6"/>
        <end position="185"/>
    </location>
</feature>
<dbReference type="InterPro" id="IPR002376">
    <property type="entry name" value="Formyl_transf_N"/>
</dbReference>
<dbReference type="InterPro" id="IPR001555">
    <property type="entry name" value="GART_AS"/>
</dbReference>
<evidence type="ECO:0000256" key="1">
    <source>
        <dbReference type="ARBA" id="ARBA00005054"/>
    </source>
</evidence>
<dbReference type="Proteomes" id="UP000503336">
    <property type="component" value="Chromosome"/>
</dbReference>
<protein>
    <recommendedName>
        <fullName evidence="6">Phosphoribosylglycinamide formyltransferase</fullName>
        <ecNumber evidence="6">2.1.2.2</ecNumber>
    </recommendedName>
    <alternativeName>
        <fullName evidence="6">5'-phosphoribosylglycinamide transformylase</fullName>
    </alternativeName>
    <alternativeName>
        <fullName evidence="6">GAR transformylase</fullName>
        <shortName evidence="6">GART</shortName>
    </alternativeName>
</protein>
<dbReference type="NCBIfam" id="TIGR00639">
    <property type="entry name" value="PurN"/>
    <property type="match status" value="1"/>
</dbReference>
<evidence type="ECO:0000256" key="3">
    <source>
        <dbReference type="ARBA" id="ARBA00022755"/>
    </source>
</evidence>
<feature type="binding site" evidence="6">
    <location>
        <position position="111"/>
    </location>
    <ligand>
        <name>(6R)-10-formyltetrahydrofolate</name>
        <dbReference type="ChEBI" id="CHEBI:195366"/>
    </ligand>
</feature>
<accession>A0A7L5BWN0</accession>
<evidence type="ECO:0000313" key="8">
    <source>
        <dbReference type="EMBL" id="QIE54656.1"/>
    </source>
</evidence>
<dbReference type="GO" id="GO:0005829">
    <property type="term" value="C:cytosol"/>
    <property type="evidence" value="ECO:0007669"/>
    <property type="project" value="TreeGrafter"/>
</dbReference>
<comment type="pathway">
    <text evidence="1 6">Purine metabolism; IMP biosynthesis via de novo pathway; N(2)-formyl-N(1)-(5-phospho-D-ribosyl)glycinamide from N(1)-(5-phospho-D-ribosyl)glycinamide (10-formyl THF route): step 1/1.</text>
</comment>
<dbReference type="KEGG" id="hdh:G5B40_03895"/>
<comment type="catalytic activity">
    <reaction evidence="5 6">
        <text>N(1)-(5-phospho-beta-D-ribosyl)glycinamide + (6R)-10-formyltetrahydrofolate = N(2)-formyl-N(1)-(5-phospho-beta-D-ribosyl)glycinamide + (6S)-5,6,7,8-tetrahydrofolate + H(+)</text>
        <dbReference type="Rhea" id="RHEA:15053"/>
        <dbReference type="ChEBI" id="CHEBI:15378"/>
        <dbReference type="ChEBI" id="CHEBI:57453"/>
        <dbReference type="ChEBI" id="CHEBI:143788"/>
        <dbReference type="ChEBI" id="CHEBI:147286"/>
        <dbReference type="ChEBI" id="CHEBI:195366"/>
        <dbReference type="EC" id="2.1.2.2"/>
    </reaction>
</comment>
<evidence type="ECO:0000256" key="5">
    <source>
        <dbReference type="ARBA" id="ARBA00047664"/>
    </source>
</evidence>
<dbReference type="Pfam" id="PF00551">
    <property type="entry name" value="Formyl_trans_N"/>
    <property type="match status" value="1"/>
</dbReference>
<dbReference type="SUPFAM" id="SSF53328">
    <property type="entry name" value="Formyltransferase"/>
    <property type="match status" value="1"/>
</dbReference>
<organism evidence="8 9">
    <name type="scientific">Pikeienuella piscinae</name>
    <dbReference type="NCBI Taxonomy" id="2748098"/>
    <lineage>
        <taxon>Bacteria</taxon>
        <taxon>Pseudomonadati</taxon>
        <taxon>Pseudomonadota</taxon>
        <taxon>Alphaproteobacteria</taxon>
        <taxon>Rhodobacterales</taxon>
        <taxon>Paracoccaceae</taxon>
        <taxon>Pikeienuella</taxon>
    </lineage>
</organism>
<feature type="binding site" evidence="6">
    <location>
        <begin position="94"/>
        <end position="97"/>
    </location>
    <ligand>
        <name>(6R)-10-formyltetrahydrofolate</name>
        <dbReference type="ChEBI" id="CHEBI:195366"/>
    </ligand>
</feature>
<gene>
    <name evidence="6" type="primary">purN</name>
    <name evidence="8" type="ORF">G5B40_03895</name>
</gene>
<dbReference type="PROSITE" id="PS00373">
    <property type="entry name" value="GART"/>
    <property type="match status" value="1"/>
</dbReference>
<feature type="active site" description="Proton donor" evidence="6">
    <location>
        <position position="113"/>
    </location>
</feature>
<feature type="binding site" evidence="6">
    <location>
        <begin position="15"/>
        <end position="17"/>
    </location>
    <ligand>
        <name>N(1)-(5-phospho-beta-D-ribosyl)glycinamide</name>
        <dbReference type="ChEBI" id="CHEBI:143788"/>
    </ligand>
</feature>
<dbReference type="GO" id="GO:0006189">
    <property type="term" value="P:'de novo' IMP biosynthetic process"/>
    <property type="evidence" value="ECO:0007669"/>
    <property type="project" value="UniProtKB-UniRule"/>
</dbReference>
<keyword evidence="9" id="KW-1185">Reference proteome</keyword>
<reference evidence="8 9" key="1">
    <citation type="submission" date="2020-02" db="EMBL/GenBank/DDBJ databases">
        <title>complete genome sequence of Rhodobacteraceae bacterium.</title>
        <authorList>
            <person name="Park J."/>
            <person name="Kim Y.-S."/>
            <person name="Kim K.-H."/>
        </authorList>
    </citation>
    <scope>NUCLEOTIDE SEQUENCE [LARGE SCALE GENOMIC DNA]</scope>
    <source>
        <strain evidence="8 9">RR4-56</strain>
    </source>
</reference>
<dbReference type="InterPro" id="IPR036477">
    <property type="entry name" value="Formyl_transf_N_sf"/>
</dbReference>
<sequence length="211" mass="22795">MNSRRRAAIFISGRGSNMTALLRAMADPTYPAKAALVLSNNPTAPGLGLAAAAGVATAVVDHRPHKGDRGAFEAELSRALAAADIDLICLAGFMRILTGGFVDQWRDRMVNIHPSLLPAFTGLETHARALAAGVAFHGCTTHLVRAEMDDGPILGQAALRIRPEDDAKKLAARVLELEHRLYPASLLRWLNDDITLDNNRLRISPLAFFED</sequence>
<feature type="site" description="Raises pKa of active site His" evidence="6">
    <location>
        <position position="149"/>
    </location>
</feature>
<name>A0A7L5BWN0_9RHOB</name>
<comment type="similarity">
    <text evidence="4 6">Belongs to the GART family.</text>
</comment>
<evidence type="ECO:0000259" key="7">
    <source>
        <dbReference type="Pfam" id="PF00551"/>
    </source>
</evidence>
<dbReference type="HAMAP" id="MF_01930">
    <property type="entry name" value="PurN"/>
    <property type="match status" value="1"/>
</dbReference>
<dbReference type="AlphaFoldDB" id="A0A7L5BWN0"/>
<dbReference type="EMBL" id="CP049056">
    <property type="protein sequence ID" value="QIE54656.1"/>
    <property type="molecule type" value="Genomic_DNA"/>
</dbReference>
<dbReference type="CDD" id="cd08645">
    <property type="entry name" value="FMT_core_GART"/>
    <property type="match status" value="1"/>
</dbReference>
<comment type="function">
    <text evidence="6">Catalyzes the transfer of a formyl group from 10-formyltetrahydrofolate to 5-phospho-ribosyl-glycinamide (GAR), producing 5-phospho-ribosyl-N-formylglycinamide (FGAR) and tetrahydrofolate.</text>
</comment>
<dbReference type="GO" id="GO:0004644">
    <property type="term" value="F:phosphoribosylglycinamide formyltransferase activity"/>
    <property type="evidence" value="ECO:0007669"/>
    <property type="project" value="UniProtKB-UniRule"/>
</dbReference>
<dbReference type="PANTHER" id="PTHR43369:SF2">
    <property type="entry name" value="PHOSPHORIBOSYLGLYCINAMIDE FORMYLTRANSFERASE"/>
    <property type="match status" value="1"/>
</dbReference>